<sequence>MLVADDYRSNINDVIAKKSSSIDRLYVFGGPAAVSDDVYRSIVNALAYWLCNEVEFEESLLVKDHGKMKHDETSAFDIARAEVSDRMQSV</sequence>
<organism evidence="1 2">
    <name type="scientific">Eggerthella hominis</name>
    <dbReference type="NCBI Taxonomy" id="2763043"/>
    <lineage>
        <taxon>Bacteria</taxon>
        <taxon>Bacillati</taxon>
        <taxon>Actinomycetota</taxon>
        <taxon>Coriobacteriia</taxon>
        <taxon>Eggerthellales</taxon>
        <taxon>Eggerthellaceae</taxon>
        <taxon>Eggerthella</taxon>
    </lineage>
</organism>
<comment type="caution">
    <text evidence="1">The sequence shown here is derived from an EMBL/GenBank/DDBJ whole genome shotgun (WGS) entry which is preliminary data.</text>
</comment>
<evidence type="ECO:0000313" key="1">
    <source>
        <dbReference type="EMBL" id="MBC5583159.1"/>
    </source>
</evidence>
<accession>A0ABR7BNI1</accession>
<reference evidence="1 2" key="1">
    <citation type="submission" date="2020-08" db="EMBL/GenBank/DDBJ databases">
        <title>Genome public.</title>
        <authorList>
            <person name="Liu C."/>
            <person name="Sun Q."/>
        </authorList>
    </citation>
    <scope>NUCLEOTIDE SEQUENCE [LARGE SCALE GENOMIC DNA]</scope>
    <source>
        <strain evidence="1 2">NSJ-70</strain>
    </source>
</reference>
<gene>
    <name evidence="1" type="ORF">H8S61_02945</name>
</gene>
<protein>
    <submittedName>
        <fullName evidence="1">Uncharacterized protein</fullName>
    </submittedName>
</protein>
<evidence type="ECO:0000313" key="2">
    <source>
        <dbReference type="Proteomes" id="UP000622448"/>
    </source>
</evidence>
<dbReference type="RefSeq" id="WP_186937897.1">
    <property type="nucleotide sequence ID" value="NZ_JACOOA010000001.1"/>
</dbReference>
<dbReference type="EMBL" id="JACOOA010000001">
    <property type="protein sequence ID" value="MBC5583159.1"/>
    <property type="molecule type" value="Genomic_DNA"/>
</dbReference>
<proteinExistence type="predicted"/>
<name>A0ABR7BNI1_9ACTN</name>
<dbReference type="Proteomes" id="UP000622448">
    <property type="component" value="Unassembled WGS sequence"/>
</dbReference>
<keyword evidence="2" id="KW-1185">Reference proteome</keyword>